<gene>
    <name evidence="1" type="ORF">Ciccas_012811</name>
</gene>
<protein>
    <submittedName>
        <fullName evidence="1">Uncharacterized protein</fullName>
    </submittedName>
</protein>
<dbReference type="AlphaFoldDB" id="A0ABD2PNK6"/>
<sequence>MCLQCTCTCAWNSQENCPRPFDRQLSSGRLDGGPDDLPMKSMTVAKVKLELVVHWSGVRGPVSDQLKRCIPNRVASKEGEMSRAEER</sequence>
<dbReference type="Proteomes" id="UP001626550">
    <property type="component" value="Unassembled WGS sequence"/>
</dbReference>
<name>A0ABD2PNK6_9PLAT</name>
<evidence type="ECO:0000313" key="1">
    <source>
        <dbReference type="EMBL" id="KAL3308653.1"/>
    </source>
</evidence>
<accession>A0ABD2PNK6</accession>
<proteinExistence type="predicted"/>
<dbReference type="EMBL" id="JBJKFK010004907">
    <property type="protein sequence ID" value="KAL3308653.1"/>
    <property type="molecule type" value="Genomic_DNA"/>
</dbReference>
<evidence type="ECO:0000313" key="2">
    <source>
        <dbReference type="Proteomes" id="UP001626550"/>
    </source>
</evidence>
<organism evidence="1 2">
    <name type="scientific">Cichlidogyrus casuarinus</name>
    <dbReference type="NCBI Taxonomy" id="1844966"/>
    <lineage>
        <taxon>Eukaryota</taxon>
        <taxon>Metazoa</taxon>
        <taxon>Spiralia</taxon>
        <taxon>Lophotrochozoa</taxon>
        <taxon>Platyhelminthes</taxon>
        <taxon>Monogenea</taxon>
        <taxon>Monopisthocotylea</taxon>
        <taxon>Dactylogyridea</taxon>
        <taxon>Ancyrocephalidae</taxon>
        <taxon>Cichlidogyrus</taxon>
    </lineage>
</organism>
<keyword evidence="2" id="KW-1185">Reference proteome</keyword>
<comment type="caution">
    <text evidence="1">The sequence shown here is derived from an EMBL/GenBank/DDBJ whole genome shotgun (WGS) entry which is preliminary data.</text>
</comment>
<reference evidence="1 2" key="1">
    <citation type="submission" date="2024-11" db="EMBL/GenBank/DDBJ databases">
        <title>Adaptive evolution of stress response genes in parasites aligns with host niche diversity.</title>
        <authorList>
            <person name="Hahn C."/>
            <person name="Resl P."/>
        </authorList>
    </citation>
    <scope>NUCLEOTIDE SEQUENCE [LARGE SCALE GENOMIC DNA]</scope>
    <source>
        <strain evidence="1">EGGRZ-B1_66</strain>
        <tissue evidence="1">Body</tissue>
    </source>
</reference>